<protein>
    <submittedName>
        <fullName evidence="1">Uncharacterized protein</fullName>
    </submittedName>
</protein>
<reference evidence="2" key="1">
    <citation type="journal article" date="2020" name="Stud. Mycol.">
        <title>101 Dothideomycetes genomes: A test case for predicting lifestyles and emergence of pathogens.</title>
        <authorList>
            <person name="Haridas S."/>
            <person name="Albert R."/>
            <person name="Binder M."/>
            <person name="Bloem J."/>
            <person name="LaButti K."/>
            <person name="Salamov A."/>
            <person name="Andreopoulos B."/>
            <person name="Baker S."/>
            <person name="Barry K."/>
            <person name="Bills G."/>
            <person name="Bluhm B."/>
            <person name="Cannon C."/>
            <person name="Castanera R."/>
            <person name="Culley D."/>
            <person name="Daum C."/>
            <person name="Ezra D."/>
            <person name="Gonzalez J."/>
            <person name="Henrissat B."/>
            <person name="Kuo A."/>
            <person name="Liang C."/>
            <person name="Lipzen A."/>
            <person name="Lutzoni F."/>
            <person name="Magnuson J."/>
            <person name="Mondo S."/>
            <person name="Nolan M."/>
            <person name="Ohm R."/>
            <person name="Pangilinan J."/>
            <person name="Park H.-J."/>
            <person name="Ramirez L."/>
            <person name="Alfaro M."/>
            <person name="Sun H."/>
            <person name="Tritt A."/>
            <person name="Yoshinaga Y."/>
            <person name="Zwiers L.-H."/>
            <person name="Turgeon B."/>
            <person name="Goodwin S."/>
            <person name="Spatafora J."/>
            <person name="Crous P."/>
            <person name="Grigoriev I."/>
        </authorList>
    </citation>
    <scope>NUCLEOTIDE SEQUENCE [LARGE SCALE GENOMIC DNA]</scope>
    <source>
        <strain evidence="2">CBS 304.66</strain>
    </source>
</reference>
<dbReference type="Proteomes" id="UP000800093">
    <property type="component" value="Unassembled WGS sequence"/>
</dbReference>
<evidence type="ECO:0000313" key="1">
    <source>
        <dbReference type="EMBL" id="KAF2270201.1"/>
    </source>
</evidence>
<evidence type="ECO:0000313" key="2">
    <source>
        <dbReference type="Proteomes" id="UP000800093"/>
    </source>
</evidence>
<comment type="caution">
    <text evidence="1">The sequence shown here is derived from an EMBL/GenBank/DDBJ whole genome shotgun (WGS) entry which is preliminary data.</text>
</comment>
<sequence>MTPPPDVPFLGSTTVGQNVLEVVRITTAIASPLQPNPAHSTTFPACEDAKLSIPTSNHDPLASPDVPLQPELVKTALLSLPSFT</sequence>
<keyword evidence="2" id="KW-1185">Reference proteome</keyword>
<dbReference type="AlphaFoldDB" id="A0A9P4TPS5"/>
<dbReference type="EMBL" id="ML986580">
    <property type="protein sequence ID" value="KAF2270201.1"/>
    <property type="molecule type" value="Genomic_DNA"/>
</dbReference>
<gene>
    <name evidence="1" type="ORF">CC78DRAFT_574330</name>
</gene>
<accession>A0A9P4TPS5</accession>
<proteinExistence type="predicted"/>
<organism evidence="1 2">
    <name type="scientific">Lojkania enalia</name>
    <dbReference type="NCBI Taxonomy" id="147567"/>
    <lineage>
        <taxon>Eukaryota</taxon>
        <taxon>Fungi</taxon>
        <taxon>Dikarya</taxon>
        <taxon>Ascomycota</taxon>
        <taxon>Pezizomycotina</taxon>
        <taxon>Dothideomycetes</taxon>
        <taxon>Pleosporomycetidae</taxon>
        <taxon>Pleosporales</taxon>
        <taxon>Pleosporales incertae sedis</taxon>
        <taxon>Lojkania</taxon>
    </lineage>
</organism>
<name>A0A9P4TPS5_9PLEO</name>